<proteinExistence type="predicted"/>
<reference evidence="1" key="1">
    <citation type="submission" date="2023-04" db="EMBL/GenBank/DDBJ databases">
        <authorList>
            <person name="Vijverberg K."/>
            <person name="Xiong W."/>
            <person name="Schranz E."/>
        </authorList>
    </citation>
    <scope>NUCLEOTIDE SEQUENCE</scope>
</reference>
<gene>
    <name evidence="1" type="ORF">LSALG_LOCUS27282</name>
</gene>
<dbReference type="Proteomes" id="UP001177003">
    <property type="component" value="Chromosome 5"/>
</dbReference>
<evidence type="ECO:0000313" key="1">
    <source>
        <dbReference type="EMBL" id="CAI9287948.1"/>
    </source>
</evidence>
<accession>A0AA35Z8M9</accession>
<name>A0AA35Z8M9_LACSI</name>
<evidence type="ECO:0000313" key="2">
    <source>
        <dbReference type="Proteomes" id="UP001177003"/>
    </source>
</evidence>
<organism evidence="1 2">
    <name type="scientific">Lactuca saligna</name>
    <name type="common">Willowleaf lettuce</name>
    <dbReference type="NCBI Taxonomy" id="75948"/>
    <lineage>
        <taxon>Eukaryota</taxon>
        <taxon>Viridiplantae</taxon>
        <taxon>Streptophyta</taxon>
        <taxon>Embryophyta</taxon>
        <taxon>Tracheophyta</taxon>
        <taxon>Spermatophyta</taxon>
        <taxon>Magnoliopsida</taxon>
        <taxon>eudicotyledons</taxon>
        <taxon>Gunneridae</taxon>
        <taxon>Pentapetalae</taxon>
        <taxon>asterids</taxon>
        <taxon>campanulids</taxon>
        <taxon>Asterales</taxon>
        <taxon>Asteraceae</taxon>
        <taxon>Cichorioideae</taxon>
        <taxon>Cichorieae</taxon>
        <taxon>Lactucinae</taxon>
        <taxon>Lactuca</taxon>
    </lineage>
</organism>
<keyword evidence="2" id="KW-1185">Reference proteome</keyword>
<dbReference type="AlphaFoldDB" id="A0AA35Z8M9"/>
<dbReference type="EMBL" id="OX465081">
    <property type="protein sequence ID" value="CAI9287948.1"/>
    <property type="molecule type" value="Genomic_DNA"/>
</dbReference>
<protein>
    <submittedName>
        <fullName evidence="1">Uncharacterized protein</fullName>
    </submittedName>
</protein>
<sequence length="143" mass="16456">MSSQSCFFSLQIWNQNKKQHYRGVSASDLPSTACHLRRHNSDMDLFFPLKSLPSNLSGETKTSPDFRDDENLIYLVSSNVLWSRWTQMALVVTRLVNFTNLLLRMMIGVTISVRKGVISRIQMTEGITNSIPWKCISRKVCKR</sequence>